<reference evidence="3 4" key="1">
    <citation type="submission" date="2023-03" db="EMBL/GenBank/DDBJ databases">
        <title>Draft assemblies of triclosan tolerant bacteria isolated from returned activated sludge.</title>
        <authorList>
            <person name="Van Hamelsveld S."/>
        </authorList>
    </citation>
    <scope>NUCLEOTIDE SEQUENCE [LARGE SCALE GENOMIC DNA]</scope>
    <source>
        <strain evidence="3 4">GW210010_S58</strain>
    </source>
</reference>
<keyword evidence="2" id="KW-0732">Signal</keyword>
<evidence type="ECO:0000256" key="2">
    <source>
        <dbReference type="SAM" id="SignalP"/>
    </source>
</evidence>
<dbReference type="Pfam" id="PF04185">
    <property type="entry name" value="Phosphoesterase"/>
    <property type="match status" value="1"/>
</dbReference>
<sequence length="714" mass="75578">MRRALKLYPLAAVAAAAMTACGGSDSGSGSTPTAATTSGVVTGSYFEYAKVCIDANNNGKCDGDETSTRSDKNGAFTLTGQGAVVAEIGTDAFRNDGAGGHAAVSRPLVFRAPASANGVLSAISTELVALMESNGGDIDAAKTRLAARIGVTADKLLADHNKETDKNIKATLQAEIDQAIDLIADSVKGGGDIDQALRDGVAKRVALDKIKTVVVIYAENRGFDNLYGLFPGANGIPGVNPTSTGTAEGQKDFDGSVLPVLPPTWNGLTAQGQVTQLTQASTANWPNKPFQIDNPDGVNGTGTVISQKVVTRDLVHRFYNNQMQINGGKNDKYAAFSDAGGLSMGYYDGSSMTMWQLARQYVLADNFYMGAFGGSFLNHQYLICACAPQYPNADAATSPAKGSISAIDVDANGNFLRLTPGTGNPTSVLSGKAVYQNDSTLTPKDASGMFYAVNTMQPDYQPSGNKPATTDTTGLYADPAKATTLPPQTQTTIGDLLNARGISWAWYAGAWAKVTQDPTGIYNNTTPNFQPHHQPFNYYANFDPVTQAANRSTHLKDFDSQFLQDAAAGNLPAVAFYKPQGNLNQHPGYASVTDGDAHIASVIAQLQKSPQWKNMLILVTYDENGGFYDHAQVPTGDRWGPGTRIPAILISPYAKKGFVDHTQYDTASALRFITHRFVLPTLPGLQLRDTALVANKGKAMGDLTSALDFAALQN</sequence>
<dbReference type="InterPro" id="IPR017850">
    <property type="entry name" value="Alkaline_phosphatase_core_sf"/>
</dbReference>
<keyword evidence="1" id="KW-0378">Hydrolase</keyword>
<dbReference type="RefSeq" id="WP_276265697.1">
    <property type="nucleotide sequence ID" value="NZ_JARJLM010000300.1"/>
</dbReference>
<protein>
    <submittedName>
        <fullName evidence="3">Acid phosphatase</fullName>
    </submittedName>
</protein>
<dbReference type="Gene3D" id="3.40.720.10">
    <property type="entry name" value="Alkaline Phosphatase, subunit A"/>
    <property type="match status" value="2"/>
</dbReference>
<dbReference type="NCBIfam" id="TIGR03397">
    <property type="entry name" value="acid_phos_Burk"/>
    <property type="match status" value="1"/>
</dbReference>
<proteinExistence type="predicted"/>
<feature type="chain" id="PRO_5047295232" evidence="2">
    <location>
        <begin position="23"/>
        <end position="714"/>
    </location>
</feature>
<name>A0ABT6AR06_9BURK</name>
<dbReference type="PANTHER" id="PTHR31956:SF1">
    <property type="entry name" value="NON-SPECIFIC PHOSPHOLIPASE C1"/>
    <property type="match status" value="1"/>
</dbReference>
<dbReference type="InterPro" id="IPR017768">
    <property type="entry name" value="AcpA"/>
</dbReference>
<dbReference type="EMBL" id="JARJLM010000300">
    <property type="protein sequence ID" value="MDF3834717.1"/>
    <property type="molecule type" value="Genomic_DNA"/>
</dbReference>
<keyword evidence="4" id="KW-1185">Reference proteome</keyword>
<dbReference type="PROSITE" id="PS51257">
    <property type="entry name" value="PROKAR_LIPOPROTEIN"/>
    <property type="match status" value="1"/>
</dbReference>
<dbReference type="Proteomes" id="UP001216674">
    <property type="component" value="Unassembled WGS sequence"/>
</dbReference>
<feature type="signal peptide" evidence="2">
    <location>
        <begin position="1"/>
        <end position="22"/>
    </location>
</feature>
<dbReference type="InterPro" id="IPR007312">
    <property type="entry name" value="Phosphoesterase"/>
</dbReference>
<evidence type="ECO:0000313" key="4">
    <source>
        <dbReference type="Proteomes" id="UP001216674"/>
    </source>
</evidence>
<accession>A0ABT6AR06</accession>
<dbReference type="PANTHER" id="PTHR31956">
    <property type="entry name" value="NON-SPECIFIC PHOSPHOLIPASE C4-RELATED"/>
    <property type="match status" value="1"/>
</dbReference>
<gene>
    <name evidence="3" type="primary">acpA</name>
    <name evidence="3" type="ORF">P3W85_17380</name>
</gene>
<organism evidence="3 4">
    <name type="scientific">Cupriavidus basilensis</name>
    <dbReference type="NCBI Taxonomy" id="68895"/>
    <lineage>
        <taxon>Bacteria</taxon>
        <taxon>Pseudomonadati</taxon>
        <taxon>Pseudomonadota</taxon>
        <taxon>Betaproteobacteria</taxon>
        <taxon>Burkholderiales</taxon>
        <taxon>Burkholderiaceae</taxon>
        <taxon>Cupriavidus</taxon>
    </lineage>
</organism>
<dbReference type="SUPFAM" id="SSF53649">
    <property type="entry name" value="Alkaline phosphatase-like"/>
    <property type="match status" value="1"/>
</dbReference>
<evidence type="ECO:0000256" key="1">
    <source>
        <dbReference type="ARBA" id="ARBA00022801"/>
    </source>
</evidence>
<evidence type="ECO:0000313" key="3">
    <source>
        <dbReference type="EMBL" id="MDF3834717.1"/>
    </source>
</evidence>
<comment type="caution">
    <text evidence="3">The sequence shown here is derived from an EMBL/GenBank/DDBJ whole genome shotgun (WGS) entry which is preliminary data.</text>
</comment>
<dbReference type="CDD" id="cd16013">
    <property type="entry name" value="AcpA"/>
    <property type="match status" value="1"/>
</dbReference>